<evidence type="ECO:0000259" key="4">
    <source>
        <dbReference type="PROSITE" id="PS51721"/>
    </source>
</evidence>
<dbReference type="Gene3D" id="1.10.1580.10">
    <property type="match status" value="1"/>
</dbReference>
<proteinExistence type="predicted"/>
<name>A0A1F6V2M7_9BACT</name>
<dbReference type="PANTHER" id="PTHR11089">
    <property type="entry name" value="GTP-BINDING PROTEIN-RELATED"/>
    <property type="match status" value="1"/>
</dbReference>
<dbReference type="PANTHER" id="PTHR11089:SF30">
    <property type="entry name" value="GUANINE NUCLEOTIDE-BINDING PROTEIN-LIKE 3 HOMOLOG"/>
    <property type="match status" value="1"/>
</dbReference>
<organism evidence="5 6">
    <name type="scientific">Candidatus Nomurabacteria bacterium RIFCSPHIGHO2_01_FULL_39_10</name>
    <dbReference type="NCBI Taxonomy" id="1801733"/>
    <lineage>
        <taxon>Bacteria</taxon>
        <taxon>Candidatus Nomuraibacteriota</taxon>
    </lineage>
</organism>
<evidence type="ECO:0000256" key="2">
    <source>
        <dbReference type="ARBA" id="ARBA00023134"/>
    </source>
</evidence>
<comment type="caution">
    <text evidence="5">The sequence shown here is derived from an EMBL/GenBank/DDBJ whole genome shotgun (WGS) entry which is preliminary data.</text>
</comment>
<dbReference type="Gene3D" id="3.40.50.300">
    <property type="entry name" value="P-loop containing nucleotide triphosphate hydrolases"/>
    <property type="match status" value="1"/>
</dbReference>
<feature type="binding site" evidence="3">
    <location>
        <begin position="107"/>
        <end position="112"/>
    </location>
    <ligand>
        <name>GTP</name>
        <dbReference type="ChEBI" id="CHEBI:37565"/>
    </ligand>
</feature>
<evidence type="ECO:0000256" key="3">
    <source>
        <dbReference type="PIRSR" id="PIRSR006230-1"/>
    </source>
</evidence>
<dbReference type="GO" id="GO:0005525">
    <property type="term" value="F:GTP binding"/>
    <property type="evidence" value="ECO:0007669"/>
    <property type="project" value="UniProtKB-KW"/>
</dbReference>
<protein>
    <recommendedName>
        <fullName evidence="4">CP-type G domain-containing protein</fullName>
    </recommendedName>
</protein>
<dbReference type="PRINTS" id="PR00326">
    <property type="entry name" value="GTP1OBG"/>
</dbReference>
<gene>
    <name evidence="5" type="ORF">A2642_00200</name>
</gene>
<accession>A0A1F6V2M7</accession>
<evidence type="ECO:0000256" key="1">
    <source>
        <dbReference type="ARBA" id="ARBA00022741"/>
    </source>
</evidence>
<dbReference type="EMBL" id="MFTJ01000062">
    <property type="protein sequence ID" value="OGI63937.1"/>
    <property type="molecule type" value="Genomic_DNA"/>
</dbReference>
<dbReference type="Pfam" id="PF01926">
    <property type="entry name" value="MMR_HSR1"/>
    <property type="match status" value="1"/>
</dbReference>
<dbReference type="PIRSF" id="PIRSF006230">
    <property type="entry name" value="MG442"/>
    <property type="match status" value="1"/>
</dbReference>
<dbReference type="CDD" id="cd00882">
    <property type="entry name" value="Ras_like_GTPase"/>
    <property type="match status" value="1"/>
</dbReference>
<dbReference type="InterPro" id="IPR006073">
    <property type="entry name" value="GTP-bd"/>
</dbReference>
<dbReference type="AlphaFoldDB" id="A0A1F6V2M7"/>
<dbReference type="Proteomes" id="UP000178700">
    <property type="component" value="Unassembled WGS sequence"/>
</dbReference>
<dbReference type="InterPro" id="IPR016478">
    <property type="entry name" value="GTPase_MTG1"/>
</dbReference>
<keyword evidence="2 3" id="KW-0342">GTP-binding</keyword>
<feature type="domain" description="CP-type G" evidence="4">
    <location>
        <begin position="1"/>
        <end position="155"/>
    </location>
</feature>
<sequence>MAQFWRHVNIVLTKADLIIEVLDARMIEESRNKEIEYKIIERGKKILYVITKCDLVNLAQIKQAQKTLKPSVFISSTEKLGTTILKKKIMEISHGEKITVGVVGYPNVGKSSLINALSGRSSARTSSESGFTKGMQNVRVNNKILLIDTPGVFTTEDETEYKYVKLGSIDYAKVKDPETAALQLIQEKTDEIKKIYKVTGDDEEEILNQLAILFNKIGKGNKPDLDATSRLLLREWQTGKMKKAYGNKEK</sequence>
<dbReference type="InterPro" id="IPR030378">
    <property type="entry name" value="G_CP_dom"/>
</dbReference>
<evidence type="ECO:0000313" key="5">
    <source>
        <dbReference type="EMBL" id="OGI63937.1"/>
    </source>
</evidence>
<dbReference type="PROSITE" id="PS51721">
    <property type="entry name" value="G_CP"/>
    <property type="match status" value="1"/>
</dbReference>
<dbReference type="InterPro" id="IPR023179">
    <property type="entry name" value="GTP-bd_ortho_bundle_sf"/>
</dbReference>
<dbReference type="InterPro" id="IPR027417">
    <property type="entry name" value="P-loop_NTPase"/>
</dbReference>
<dbReference type="SUPFAM" id="SSF52540">
    <property type="entry name" value="P-loop containing nucleoside triphosphate hydrolases"/>
    <property type="match status" value="1"/>
</dbReference>
<keyword evidence="1 3" id="KW-0547">Nucleotide-binding</keyword>
<dbReference type="InterPro" id="IPR050755">
    <property type="entry name" value="TRAFAC_YlqF/YawG_RiboMat"/>
</dbReference>
<reference evidence="5 6" key="1">
    <citation type="journal article" date="2016" name="Nat. Commun.">
        <title>Thousands of microbial genomes shed light on interconnected biogeochemical processes in an aquifer system.</title>
        <authorList>
            <person name="Anantharaman K."/>
            <person name="Brown C.T."/>
            <person name="Hug L.A."/>
            <person name="Sharon I."/>
            <person name="Castelle C.J."/>
            <person name="Probst A.J."/>
            <person name="Thomas B.C."/>
            <person name="Singh A."/>
            <person name="Wilkins M.J."/>
            <person name="Karaoz U."/>
            <person name="Brodie E.L."/>
            <person name="Williams K.H."/>
            <person name="Hubbard S.S."/>
            <person name="Banfield J.F."/>
        </authorList>
    </citation>
    <scope>NUCLEOTIDE SEQUENCE [LARGE SCALE GENOMIC DNA]</scope>
</reference>
<evidence type="ECO:0000313" key="6">
    <source>
        <dbReference type="Proteomes" id="UP000178700"/>
    </source>
</evidence>
<feature type="binding site" evidence="3">
    <location>
        <position position="151"/>
    </location>
    <ligand>
        <name>GTP</name>
        <dbReference type="ChEBI" id="CHEBI:37565"/>
    </ligand>
</feature>